<proteinExistence type="predicted"/>
<dbReference type="RefSeq" id="WP_082766659.1">
    <property type="nucleotide sequence ID" value="NZ_FQXG01000006.1"/>
</dbReference>
<evidence type="ECO:0008006" key="4">
    <source>
        <dbReference type="Google" id="ProtNLM"/>
    </source>
</evidence>
<reference evidence="2 3" key="1">
    <citation type="submission" date="2016-11" db="EMBL/GenBank/DDBJ databases">
        <authorList>
            <person name="Jaros S."/>
            <person name="Januszkiewicz K."/>
            <person name="Wedrychowicz H."/>
        </authorList>
    </citation>
    <scope>NUCLEOTIDE SEQUENCE [LARGE SCALE GENOMIC DNA]</scope>
    <source>
        <strain evidence="2 3">DSM 16917</strain>
    </source>
</reference>
<evidence type="ECO:0000313" key="3">
    <source>
        <dbReference type="Proteomes" id="UP000184268"/>
    </source>
</evidence>
<dbReference type="EMBL" id="FQXG01000006">
    <property type="protein sequence ID" value="SHI02378.1"/>
    <property type="molecule type" value="Genomic_DNA"/>
</dbReference>
<evidence type="ECO:0000313" key="2">
    <source>
        <dbReference type="EMBL" id="SHI02378.1"/>
    </source>
</evidence>
<sequence>MRMVLVALLAALASLSVQANPPTQLPQRGKPDANVWIDNTQLVRACWYDNKQYSEGAPLELGGQLMICGPKNHYELNGPLMWLTPEQLSARDKPKVTIN</sequence>
<dbReference type="Proteomes" id="UP000184268">
    <property type="component" value="Unassembled WGS sequence"/>
</dbReference>
<feature type="signal peptide" evidence="1">
    <location>
        <begin position="1"/>
        <end position="19"/>
    </location>
</feature>
<keyword evidence="1" id="KW-0732">Signal</keyword>
<gene>
    <name evidence="2" type="ORF">SAMN02745129_3633</name>
</gene>
<name>A0A1M5XS53_9GAMM</name>
<dbReference type="Pfam" id="PF07383">
    <property type="entry name" value="DUF1496"/>
    <property type="match status" value="1"/>
</dbReference>
<accession>A0A1M5XS53</accession>
<keyword evidence="3" id="KW-1185">Reference proteome</keyword>
<feature type="chain" id="PRO_5009915062" description="DUF1496 domain-containing protein" evidence="1">
    <location>
        <begin position="20"/>
        <end position="99"/>
    </location>
</feature>
<dbReference type="AlphaFoldDB" id="A0A1M5XS53"/>
<dbReference type="InterPro" id="IPR009971">
    <property type="entry name" value="DUF1496"/>
</dbReference>
<protein>
    <recommendedName>
        <fullName evidence="4">DUF1496 domain-containing protein</fullName>
    </recommendedName>
</protein>
<evidence type="ECO:0000256" key="1">
    <source>
        <dbReference type="SAM" id="SignalP"/>
    </source>
</evidence>
<dbReference type="OrthoDB" id="6400575at2"/>
<organism evidence="2 3">
    <name type="scientific">Ferrimonas marina</name>
    <dbReference type="NCBI Taxonomy" id="299255"/>
    <lineage>
        <taxon>Bacteria</taxon>
        <taxon>Pseudomonadati</taxon>
        <taxon>Pseudomonadota</taxon>
        <taxon>Gammaproteobacteria</taxon>
        <taxon>Alteromonadales</taxon>
        <taxon>Ferrimonadaceae</taxon>
        <taxon>Ferrimonas</taxon>
    </lineage>
</organism>